<evidence type="ECO:0000259" key="3">
    <source>
        <dbReference type="PROSITE" id="PS50801"/>
    </source>
</evidence>
<evidence type="ECO:0000256" key="2">
    <source>
        <dbReference type="RuleBase" id="RU003749"/>
    </source>
</evidence>
<dbReference type="Proteomes" id="UP000530234">
    <property type="component" value="Unassembled WGS sequence"/>
</dbReference>
<dbReference type="Pfam" id="PF01740">
    <property type="entry name" value="STAS"/>
    <property type="match status" value="1"/>
</dbReference>
<dbReference type="InterPro" id="IPR003658">
    <property type="entry name" value="Anti-sigma_ant"/>
</dbReference>
<accession>A0A7W3XWQ9</accession>
<evidence type="ECO:0000256" key="1">
    <source>
        <dbReference type="ARBA" id="ARBA00009013"/>
    </source>
</evidence>
<feature type="domain" description="STAS" evidence="3">
    <location>
        <begin position="17"/>
        <end position="117"/>
    </location>
</feature>
<comment type="similarity">
    <text evidence="1 2">Belongs to the anti-sigma-factor antagonist family.</text>
</comment>
<name>A0A7W3XWQ9_9ACTN</name>
<dbReference type="Gene3D" id="3.30.750.24">
    <property type="entry name" value="STAS domain"/>
    <property type="match status" value="1"/>
</dbReference>
<comment type="caution">
    <text evidence="4">The sequence shown here is derived from an EMBL/GenBank/DDBJ whole genome shotgun (WGS) entry which is preliminary data.</text>
</comment>
<reference evidence="5" key="1">
    <citation type="submission" date="2019-10" db="EMBL/GenBank/DDBJ databases">
        <title>Streptomyces sp. nov., a novel actinobacterium isolated from alkaline environment.</title>
        <authorList>
            <person name="Golinska P."/>
        </authorList>
    </citation>
    <scope>NUCLEOTIDE SEQUENCE [LARGE SCALE GENOMIC DNA]</scope>
    <source>
        <strain evidence="5">DSM 42108</strain>
    </source>
</reference>
<protein>
    <recommendedName>
        <fullName evidence="2">Anti-sigma factor antagonist</fullName>
    </recommendedName>
</protein>
<dbReference type="PANTHER" id="PTHR33495">
    <property type="entry name" value="ANTI-SIGMA FACTOR ANTAGONIST TM_1081-RELATED-RELATED"/>
    <property type="match status" value="1"/>
</dbReference>
<evidence type="ECO:0000313" key="5">
    <source>
        <dbReference type="Proteomes" id="UP000530234"/>
    </source>
</evidence>
<keyword evidence="5" id="KW-1185">Reference proteome</keyword>
<sequence>MVGEDGIRMTIEHRGTGVAVVALAGEIDTWNLPTLREGLGVLPDGTVRHVVLDLSGVEFLESGGLSVMIELYRRLQKEGGALLLAAVPGWLRQVLDTTGLEQILPAHPDVPGALAAVPSDSSPG</sequence>
<dbReference type="CDD" id="cd07043">
    <property type="entry name" value="STAS_anti-anti-sigma_factors"/>
    <property type="match status" value="1"/>
</dbReference>
<evidence type="ECO:0000313" key="4">
    <source>
        <dbReference type="EMBL" id="MBB0230093.1"/>
    </source>
</evidence>
<dbReference type="InterPro" id="IPR036513">
    <property type="entry name" value="STAS_dom_sf"/>
</dbReference>
<dbReference type="AlphaFoldDB" id="A0A7W3XWQ9"/>
<dbReference type="RefSeq" id="WP_182663221.1">
    <property type="nucleotide sequence ID" value="NZ_VKHS01000217.1"/>
</dbReference>
<dbReference type="NCBIfam" id="TIGR00377">
    <property type="entry name" value="ant_ant_sig"/>
    <property type="match status" value="1"/>
</dbReference>
<dbReference type="PROSITE" id="PS50801">
    <property type="entry name" value="STAS"/>
    <property type="match status" value="1"/>
</dbReference>
<dbReference type="GO" id="GO:0043856">
    <property type="term" value="F:anti-sigma factor antagonist activity"/>
    <property type="evidence" value="ECO:0007669"/>
    <property type="project" value="InterPro"/>
</dbReference>
<gene>
    <name evidence="4" type="ORF">FOE67_11320</name>
</gene>
<dbReference type="PANTHER" id="PTHR33495:SF2">
    <property type="entry name" value="ANTI-SIGMA FACTOR ANTAGONIST TM_1081-RELATED"/>
    <property type="match status" value="1"/>
</dbReference>
<dbReference type="InterPro" id="IPR002645">
    <property type="entry name" value="STAS_dom"/>
</dbReference>
<dbReference type="EMBL" id="VKHS01000217">
    <property type="protein sequence ID" value="MBB0230093.1"/>
    <property type="molecule type" value="Genomic_DNA"/>
</dbReference>
<dbReference type="SUPFAM" id="SSF52091">
    <property type="entry name" value="SpoIIaa-like"/>
    <property type="match status" value="1"/>
</dbReference>
<organism evidence="4 5">
    <name type="scientific">Streptomyces calidiresistens</name>
    <dbReference type="NCBI Taxonomy" id="1485586"/>
    <lineage>
        <taxon>Bacteria</taxon>
        <taxon>Bacillati</taxon>
        <taxon>Actinomycetota</taxon>
        <taxon>Actinomycetes</taxon>
        <taxon>Kitasatosporales</taxon>
        <taxon>Streptomycetaceae</taxon>
        <taxon>Streptomyces</taxon>
    </lineage>
</organism>
<proteinExistence type="inferred from homology"/>